<accession>A0ABY7FJJ7</accession>
<dbReference type="EMBL" id="CP111022">
    <property type="protein sequence ID" value="WAR19421.1"/>
    <property type="molecule type" value="Genomic_DNA"/>
</dbReference>
<evidence type="ECO:0000256" key="1">
    <source>
        <dbReference type="SAM" id="MobiDB-lite"/>
    </source>
</evidence>
<sequence length="175" mass="19382">AAGLVRAKSISLNKAAKTYGVPKTTQQNAVHYKYGGHKVGHKTVLSEHEESHIADWAVHMARIGYGRTRQRFSYNPLEGFEEAALGRSESGWMDSEVFCNWLENGFQKAGLFPLDPDVVAKSVKLEPSKIFGSLEKSISNDTQQSTVTEPEGCTNVNTMENESEPTVFEESEIQT</sequence>
<reference evidence="3" key="1">
    <citation type="submission" date="2022-11" db="EMBL/GenBank/DDBJ databases">
        <title>Centuries of genome instability and evolution in soft-shell clam transmissible cancer (bioRxiv).</title>
        <authorList>
            <person name="Hart S.F.M."/>
            <person name="Yonemitsu M.A."/>
            <person name="Giersch R.M."/>
            <person name="Beal B.F."/>
            <person name="Arriagada G."/>
            <person name="Davis B.W."/>
            <person name="Ostrander E.A."/>
            <person name="Goff S.P."/>
            <person name="Metzger M.J."/>
        </authorList>
    </citation>
    <scope>NUCLEOTIDE SEQUENCE</scope>
    <source>
        <strain evidence="3">MELC-2E11</strain>
        <tissue evidence="3">Siphon/mantle</tissue>
    </source>
</reference>
<gene>
    <name evidence="3" type="ORF">MAR_001259</name>
</gene>
<dbReference type="Gene3D" id="1.10.10.60">
    <property type="entry name" value="Homeodomain-like"/>
    <property type="match status" value="1"/>
</dbReference>
<feature type="non-terminal residue" evidence="3">
    <location>
        <position position="1"/>
    </location>
</feature>
<feature type="non-terminal residue" evidence="3">
    <location>
        <position position="175"/>
    </location>
</feature>
<feature type="compositionally biased region" description="Polar residues" evidence="1">
    <location>
        <begin position="136"/>
        <end position="160"/>
    </location>
</feature>
<dbReference type="Proteomes" id="UP001164746">
    <property type="component" value="Chromosome 11"/>
</dbReference>
<proteinExistence type="predicted"/>
<evidence type="ECO:0000313" key="3">
    <source>
        <dbReference type="EMBL" id="WAR19421.1"/>
    </source>
</evidence>
<protein>
    <recommendedName>
        <fullName evidence="2">HTH psq-type domain-containing protein</fullName>
    </recommendedName>
</protein>
<evidence type="ECO:0000313" key="4">
    <source>
        <dbReference type="Proteomes" id="UP001164746"/>
    </source>
</evidence>
<keyword evidence="4" id="KW-1185">Reference proteome</keyword>
<organism evidence="3 4">
    <name type="scientific">Mya arenaria</name>
    <name type="common">Soft-shell clam</name>
    <dbReference type="NCBI Taxonomy" id="6604"/>
    <lineage>
        <taxon>Eukaryota</taxon>
        <taxon>Metazoa</taxon>
        <taxon>Spiralia</taxon>
        <taxon>Lophotrochozoa</taxon>
        <taxon>Mollusca</taxon>
        <taxon>Bivalvia</taxon>
        <taxon>Autobranchia</taxon>
        <taxon>Heteroconchia</taxon>
        <taxon>Euheterodonta</taxon>
        <taxon>Imparidentia</taxon>
        <taxon>Neoheterodontei</taxon>
        <taxon>Myida</taxon>
        <taxon>Myoidea</taxon>
        <taxon>Myidae</taxon>
        <taxon>Mya</taxon>
    </lineage>
</organism>
<feature type="domain" description="HTH psq-type" evidence="2">
    <location>
        <begin position="5"/>
        <end position="29"/>
    </location>
</feature>
<dbReference type="InterPro" id="IPR007889">
    <property type="entry name" value="HTH_Psq"/>
</dbReference>
<feature type="region of interest" description="Disordered" evidence="1">
    <location>
        <begin position="136"/>
        <end position="175"/>
    </location>
</feature>
<name>A0ABY7FJJ7_MYAAR</name>
<dbReference type="Pfam" id="PF05225">
    <property type="entry name" value="HTH_psq"/>
    <property type="match status" value="1"/>
</dbReference>
<feature type="compositionally biased region" description="Acidic residues" evidence="1">
    <location>
        <begin position="161"/>
        <end position="175"/>
    </location>
</feature>
<evidence type="ECO:0000259" key="2">
    <source>
        <dbReference type="Pfam" id="PF05225"/>
    </source>
</evidence>